<dbReference type="Proteomes" id="UP000037035">
    <property type="component" value="Unassembled WGS sequence"/>
</dbReference>
<feature type="non-terminal residue" evidence="1">
    <location>
        <position position="1"/>
    </location>
</feature>
<gene>
    <name evidence="1" type="ORF">VP01_13550g1</name>
</gene>
<comment type="caution">
    <text evidence="1">The sequence shown here is derived from an EMBL/GenBank/DDBJ whole genome shotgun (WGS) entry which is preliminary data.</text>
</comment>
<proteinExistence type="predicted"/>
<keyword evidence="2" id="KW-1185">Reference proteome</keyword>
<evidence type="ECO:0000313" key="2">
    <source>
        <dbReference type="Proteomes" id="UP000037035"/>
    </source>
</evidence>
<dbReference type="AlphaFoldDB" id="A0A0L6VM72"/>
<name>A0A0L6VM72_9BASI</name>
<dbReference type="VEuPathDB" id="FungiDB:VP01_13550g1"/>
<feature type="non-terminal residue" evidence="1">
    <location>
        <position position="136"/>
    </location>
</feature>
<evidence type="ECO:0000313" key="1">
    <source>
        <dbReference type="EMBL" id="KNZ61809.1"/>
    </source>
</evidence>
<organism evidence="1 2">
    <name type="scientific">Puccinia sorghi</name>
    <dbReference type="NCBI Taxonomy" id="27349"/>
    <lineage>
        <taxon>Eukaryota</taxon>
        <taxon>Fungi</taxon>
        <taxon>Dikarya</taxon>
        <taxon>Basidiomycota</taxon>
        <taxon>Pucciniomycotina</taxon>
        <taxon>Pucciniomycetes</taxon>
        <taxon>Pucciniales</taxon>
        <taxon>Pucciniaceae</taxon>
        <taxon>Puccinia</taxon>
    </lineage>
</organism>
<sequence>GLSPVPAPLYIPQLAIYNLNHNRYWPPVMFDCSIAFTIYCAEKTKRNTTNWVAICQLSDLSVTFIANEPLNWPGFQNLVANQCNTDYNYICRMPLLHPTSLQGMKVEPLLRLEMRILPILSSSSFRPSNNLAVPVQ</sequence>
<protein>
    <submittedName>
        <fullName evidence="1">Uncharacterized protein</fullName>
    </submittedName>
</protein>
<reference evidence="1 2" key="1">
    <citation type="submission" date="2015-08" db="EMBL/GenBank/DDBJ databases">
        <title>Next Generation Sequencing and Analysis of the Genome of Puccinia sorghi L Schw, the Causal Agent of Maize Common Rust.</title>
        <authorList>
            <person name="Rochi L."/>
            <person name="Burguener G."/>
            <person name="Darino M."/>
            <person name="Turjanski A."/>
            <person name="Kreff E."/>
            <person name="Dieguez M.J."/>
            <person name="Sacco F."/>
        </authorList>
    </citation>
    <scope>NUCLEOTIDE SEQUENCE [LARGE SCALE GENOMIC DNA]</scope>
    <source>
        <strain evidence="1 2">RO10H11247</strain>
    </source>
</reference>
<dbReference type="EMBL" id="LAVV01003944">
    <property type="protein sequence ID" value="KNZ61809.1"/>
    <property type="molecule type" value="Genomic_DNA"/>
</dbReference>
<accession>A0A0L6VM72</accession>